<evidence type="ECO:0000259" key="6">
    <source>
        <dbReference type="Pfam" id="PF25917"/>
    </source>
</evidence>
<gene>
    <name evidence="8" type="ORF">NWP23_09300</name>
</gene>
<dbReference type="Pfam" id="PF25917">
    <property type="entry name" value="BSH_RND"/>
    <property type="match status" value="1"/>
</dbReference>
<dbReference type="Gene3D" id="2.40.30.170">
    <property type="match status" value="1"/>
</dbReference>
<comment type="subcellular location">
    <subcellularLocation>
        <location evidence="1">Cell envelope</location>
    </subcellularLocation>
</comment>
<evidence type="ECO:0000256" key="4">
    <source>
        <dbReference type="SAM" id="Coils"/>
    </source>
</evidence>
<evidence type="ECO:0000256" key="2">
    <source>
        <dbReference type="ARBA" id="ARBA00009477"/>
    </source>
</evidence>
<dbReference type="Gene3D" id="2.40.50.100">
    <property type="match status" value="1"/>
</dbReference>
<dbReference type="InterPro" id="IPR058625">
    <property type="entry name" value="MdtA-like_BSH"/>
</dbReference>
<dbReference type="PANTHER" id="PTHR30469:SF39">
    <property type="entry name" value="SLL0180 PROTEIN"/>
    <property type="match status" value="1"/>
</dbReference>
<reference evidence="8 9" key="1">
    <citation type="journal article" date="2023" name="J. Phycol.">
        <title>Chrysosporum ovalisporum is synonymous with the true-branching cyanobacterium Umezakia natans (Nostocales/Aphanizomenonaceae).</title>
        <authorList>
            <person name="McGregor G.B."/>
            <person name="Sendall B.C."/>
            <person name="Niiyama Y."/>
            <person name="Tuji A."/>
            <person name="Willis A."/>
        </authorList>
    </citation>
    <scope>NUCLEOTIDE SEQUENCE [LARGE SCALE GENOMIC DNA]</scope>
    <source>
        <strain evidence="8 9">FSS-62</strain>
    </source>
</reference>
<evidence type="ECO:0000313" key="9">
    <source>
        <dbReference type="Proteomes" id="UP001159370"/>
    </source>
</evidence>
<organism evidence="8 9">
    <name type="scientific">Umezakia ovalisporum FSS-62</name>
    <dbReference type="NCBI Taxonomy" id="2971776"/>
    <lineage>
        <taxon>Bacteria</taxon>
        <taxon>Bacillati</taxon>
        <taxon>Cyanobacteriota</taxon>
        <taxon>Cyanophyceae</taxon>
        <taxon>Nostocales</taxon>
        <taxon>Nodulariaceae</taxon>
        <taxon>Umezakia</taxon>
    </lineage>
</organism>
<dbReference type="PRINTS" id="PR01490">
    <property type="entry name" value="RTXTOXIND"/>
</dbReference>
<dbReference type="GO" id="GO:1990281">
    <property type="term" value="C:efflux pump complex"/>
    <property type="evidence" value="ECO:0007669"/>
    <property type="project" value="TreeGrafter"/>
</dbReference>
<dbReference type="InterPro" id="IPR006143">
    <property type="entry name" value="RND_pump_MFP"/>
</dbReference>
<proteinExistence type="inferred from homology"/>
<evidence type="ECO:0000259" key="7">
    <source>
        <dbReference type="Pfam" id="PF25967"/>
    </source>
</evidence>
<evidence type="ECO:0000256" key="3">
    <source>
        <dbReference type="ARBA" id="ARBA00022448"/>
    </source>
</evidence>
<dbReference type="Proteomes" id="UP001159370">
    <property type="component" value="Unassembled WGS sequence"/>
</dbReference>
<feature type="coiled-coil region" evidence="4">
    <location>
        <begin position="135"/>
        <end position="284"/>
    </location>
</feature>
<accession>A0AA43KFB4</accession>
<feature type="domain" description="Multidrug resistance protein MdtA-like barrel-sandwich hybrid" evidence="6">
    <location>
        <begin position="103"/>
        <end position="345"/>
    </location>
</feature>
<dbReference type="AlphaFoldDB" id="A0AA43KFB4"/>
<comment type="caution">
    <text evidence="8">The sequence shown here is derived from an EMBL/GenBank/DDBJ whole genome shotgun (WGS) entry which is preliminary data.</text>
</comment>
<feature type="domain" description="Multidrug resistance protein MdtA-like C-terminal permuted SH3" evidence="7">
    <location>
        <begin position="430"/>
        <end position="496"/>
    </location>
</feature>
<dbReference type="InterPro" id="IPR058624">
    <property type="entry name" value="MdtA-like_HH"/>
</dbReference>
<comment type="similarity">
    <text evidence="2">Belongs to the membrane fusion protein (MFP) (TC 8.A.1) family.</text>
</comment>
<dbReference type="InterPro" id="IPR058627">
    <property type="entry name" value="MdtA-like_C"/>
</dbReference>
<dbReference type="Gene3D" id="1.10.287.470">
    <property type="entry name" value="Helix hairpin bin"/>
    <property type="match status" value="1"/>
</dbReference>
<evidence type="ECO:0000313" key="8">
    <source>
        <dbReference type="EMBL" id="MDH6063960.1"/>
    </source>
</evidence>
<keyword evidence="4" id="KW-0175">Coiled coil</keyword>
<evidence type="ECO:0000259" key="5">
    <source>
        <dbReference type="Pfam" id="PF25876"/>
    </source>
</evidence>
<evidence type="ECO:0000256" key="1">
    <source>
        <dbReference type="ARBA" id="ARBA00004196"/>
    </source>
</evidence>
<dbReference type="GO" id="GO:0015562">
    <property type="term" value="F:efflux transmembrane transporter activity"/>
    <property type="evidence" value="ECO:0007669"/>
    <property type="project" value="TreeGrafter"/>
</dbReference>
<dbReference type="PANTHER" id="PTHR30469">
    <property type="entry name" value="MULTIDRUG RESISTANCE PROTEIN MDTA"/>
    <property type="match status" value="1"/>
</dbReference>
<dbReference type="Pfam" id="PF25876">
    <property type="entry name" value="HH_MFP_RND"/>
    <property type="match status" value="1"/>
</dbReference>
<dbReference type="NCBIfam" id="TIGR01730">
    <property type="entry name" value="RND_mfp"/>
    <property type="match status" value="1"/>
</dbReference>
<keyword evidence="3" id="KW-0813">Transport</keyword>
<feature type="domain" description="Multidrug resistance protein MdtA-like alpha-helical hairpin" evidence="5">
    <location>
        <begin position="194"/>
        <end position="253"/>
    </location>
</feature>
<dbReference type="RefSeq" id="WP_280700667.1">
    <property type="nucleotide sequence ID" value="NZ_JANQDL010000064.1"/>
</dbReference>
<dbReference type="SUPFAM" id="SSF111369">
    <property type="entry name" value="HlyD-like secretion proteins"/>
    <property type="match status" value="3"/>
</dbReference>
<protein>
    <submittedName>
        <fullName evidence="8">Efflux RND transporter periplasmic adaptor subunit</fullName>
    </submittedName>
</protein>
<name>A0AA43KFB4_9CYAN</name>
<dbReference type="Pfam" id="PF25967">
    <property type="entry name" value="RND-MFP_C"/>
    <property type="match status" value="1"/>
</dbReference>
<sequence>MLNSEFPESEVCAETDFHQIEEQKGTLKPNQKGRWPLILGITLLIAGGCGWRWWQNSFAGHGSPGNTAAGSPMGIPVKLATVKTATIKESSVINGFLEAPGAVALKPEIDGRISEILFKEGDSVQQGQVIMRLQSDETQARLRQAKALLDRTQARLAELKAGTRPEAIAQAKARLAQVETRLKNAQSGARPEAIAQAEAQIKVAQSDFQLAQSRAQRYQQLRKQGAVSQDELEGFLSEQRSAEARLQAAQKRLEEFRKSRSFDIDELVATVELEQQSLRELENGSRPEEIAQGRSQVMEAAAQVQLAEAQQQHITIVAPVTGILGNISVKVGDFVSKGNELTTVTKSDTLELNLAVPVNEAERLRLGLPVQILDAENKPTLAGKVSFISPNINVNTQNILAKASFANPQNRILNRLNVQANIIWDESQGILIPTEAISRMGNQTFVFVAQESGKSQPGMANLIAQQKPVKLGNIQGNDYQVLEGLKAGDKIVVAGILNLTNGAPIIPAPEQMGKGKP</sequence>
<dbReference type="EMBL" id="JANQDL010000064">
    <property type="protein sequence ID" value="MDH6063960.1"/>
    <property type="molecule type" value="Genomic_DNA"/>
</dbReference>
<dbReference type="Gene3D" id="2.40.420.20">
    <property type="match status" value="1"/>
</dbReference>